<keyword evidence="3" id="KW-1185">Reference proteome</keyword>
<dbReference type="RefSeq" id="WP_040133667.1">
    <property type="nucleotide sequence ID" value="NZ_CP008954.1"/>
</dbReference>
<keyword evidence="1" id="KW-0472">Membrane</keyword>
<dbReference type="Proteomes" id="UP000028492">
    <property type="component" value="Plasmid pAmyja1"/>
</dbReference>
<proteinExistence type="predicted"/>
<accession>A0A075V4I5</accession>
<evidence type="ECO:0000313" key="2">
    <source>
        <dbReference type="EMBL" id="AIG81287.1"/>
    </source>
</evidence>
<keyword evidence="1" id="KW-0812">Transmembrane</keyword>
<geneLocation type="plasmid" evidence="2 3">
    <name>pAmyja1</name>
</geneLocation>
<organism evidence="2 3">
    <name type="scientific">Amycolatopsis japonica</name>
    <dbReference type="NCBI Taxonomy" id="208439"/>
    <lineage>
        <taxon>Bacteria</taxon>
        <taxon>Bacillati</taxon>
        <taxon>Actinomycetota</taxon>
        <taxon>Actinomycetes</taxon>
        <taxon>Pseudonocardiales</taxon>
        <taxon>Pseudonocardiaceae</taxon>
        <taxon>Amycolatopsis</taxon>
        <taxon>Amycolatopsis japonica group</taxon>
    </lineage>
</organism>
<keyword evidence="1" id="KW-1133">Transmembrane helix</keyword>
<keyword evidence="2" id="KW-0614">Plasmid</keyword>
<dbReference type="HOGENOM" id="CLU_2091662_0_0_11"/>
<sequence>MSPWLLGIAAPLGVVLVIGAAALITRLTERRRSHQRATVCDMRTFHVAERQVAWQVARHDWEMAHLNAEVICTWLTSERHYGSARRQRKIKQALEVWNARRVEYRPEEHPASQRDA</sequence>
<evidence type="ECO:0000313" key="3">
    <source>
        <dbReference type="Proteomes" id="UP000028492"/>
    </source>
</evidence>
<gene>
    <name evidence="2" type="ORF">AJAP_42600</name>
</gene>
<dbReference type="EMBL" id="CP008954">
    <property type="protein sequence ID" value="AIG81287.1"/>
    <property type="molecule type" value="Genomic_DNA"/>
</dbReference>
<reference evidence="2 3" key="1">
    <citation type="journal article" date="2014" name="J. Biotechnol.">
        <title>Complete genome sequence of the actinobacterium Amycolatopsis japonica MG417-CF17(T) (=DSM 44213T) producing (S,S)-N,N'-ethylenediaminedisuccinic acid.</title>
        <authorList>
            <person name="Stegmann E."/>
            <person name="Albersmeier A."/>
            <person name="Spohn M."/>
            <person name="Gert H."/>
            <person name="Weber T."/>
            <person name="Wohlleben W."/>
            <person name="Kalinowski J."/>
            <person name="Ruckert C."/>
        </authorList>
    </citation>
    <scope>NUCLEOTIDE SEQUENCE [LARGE SCALE GENOMIC DNA]</scope>
    <source>
        <strain evidence="3">MG417-CF17 (DSM 44213)</strain>
        <plasmid evidence="2">pAmyja1</plasmid>
    </source>
</reference>
<evidence type="ECO:0000256" key="1">
    <source>
        <dbReference type="SAM" id="Phobius"/>
    </source>
</evidence>
<name>A0A075V4I5_9PSEU</name>
<dbReference type="KEGG" id="aja:AJAP_42600"/>
<feature type="transmembrane region" description="Helical" evidence="1">
    <location>
        <begin position="6"/>
        <end position="27"/>
    </location>
</feature>
<dbReference type="AlphaFoldDB" id="A0A075V4I5"/>
<protein>
    <submittedName>
        <fullName evidence="2">Putative membrane protein</fullName>
    </submittedName>
</protein>